<sequence length="347" mass="36153">MAASPALGPGHGRIRARGRIGARERIRARVAAAGCAMAVCAAVAAPATAEDAEDDAAGRKPTVVLIHGAFADGSSWNGVIERLERRGYPVIAPANPLRGLTTDSAYIASVLDSVKGPIVLVGHSYGGAVISVAAAGNSRVTSLVYVSAQMLDKGESGQALAARYPSELATAIKAVPYRAGGGVRGTDLYLKRDKLHRVFAADLPASTAKLLAATQRPASTAAFSEKAKVAAWRQIPSWFLVARQDKTINPRQERFEAKRAHSHTVEINSSHVAMIAHPQAVTDLIIKAATAKGSARPSPAANPSDSRARAESRPADTAAAWVTAGVAALLLGGGALLVGRRRPRRPR</sequence>
<dbReference type="InterPro" id="IPR029058">
    <property type="entry name" value="AB_hydrolase_fold"/>
</dbReference>
<organism evidence="4 5">
    <name type="scientific">Streptomyces rhizosphaericus</name>
    <dbReference type="NCBI Taxonomy" id="114699"/>
    <lineage>
        <taxon>Bacteria</taxon>
        <taxon>Bacillati</taxon>
        <taxon>Actinomycetota</taxon>
        <taxon>Actinomycetes</taxon>
        <taxon>Kitasatosporales</taxon>
        <taxon>Streptomycetaceae</taxon>
        <taxon>Streptomyces</taxon>
        <taxon>Streptomyces violaceusniger group</taxon>
    </lineage>
</organism>
<name>A0ABP3ZJJ5_9ACTN</name>
<protein>
    <recommendedName>
        <fullName evidence="3">AB hydrolase-1 domain-containing protein</fullName>
    </recommendedName>
</protein>
<dbReference type="InterPro" id="IPR000073">
    <property type="entry name" value="AB_hydrolase_1"/>
</dbReference>
<accession>A0ABP3ZJJ5</accession>
<evidence type="ECO:0000259" key="3">
    <source>
        <dbReference type="Pfam" id="PF12697"/>
    </source>
</evidence>
<feature type="domain" description="AB hydrolase-1" evidence="3">
    <location>
        <begin position="63"/>
        <end position="283"/>
    </location>
</feature>
<dbReference type="EMBL" id="BAAAID010000006">
    <property type="protein sequence ID" value="GAA0921273.1"/>
    <property type="molecule type" value="Genomic_DNA"/>
</dbReference>
<evidence type="ECO:0000313" key="5">
    <source>
        <dbReference type="Proteomes" id="UP001500418"/>
    </source>
</evidence>
<dbReference type="SUPFAM" id="SSF53474">
    <property type="entry name" value="alpha/beta-Hydrolases"/>
    <property type="match status" value="1"/>
</dbReference>
<comment type="caution">
    <text evidence="4">The sequence shown here is derived from an EMBL/GenBank/DDBJ whole genome shotgun (WGS) entry which is preliminary data.</text>
</comment>
<feature type="region of interest" description="Disordered" evidence="1">
    <location>
        <begin position="292"/>
        <end position="316"/>
    </location>
</feature>
<evidence type="ECO:0000313" key="4">
    <source>
        <dbReference type="EMBL" id="GAA0921273.1"/>
    </source>
</evidence>
<dbReference type="PANTHER" id="PTHR37017:SF11">
    <property type="entry name" value="ESTERASE_LIPASE_THIOESTERASE DOMAIN-CONTAINING PROTEIN"/>
    <property type="match status" value="1"/>
</dbReference>
<dbReference type="Gene3D" id="3.40.50.1820">
    <property type="entry name" value="alpha/beta hydrolase"/>
    <property type="match status" value="1"/>
</dbReference>
<dbReference type="InterPro" id="IPR052897">
    <property type="entry name" value="Sec-Metab_Biosynth_Hydrolase"/>
</dbReference>
<feature type="transmembrane region" description="Helical" evidence="2">
    <location>
        <begin position="318"/>
        <end position="338"/>
    </location>
</feature>
<keyword evidence="2" id="KW-0472">Membrane</keyword>
<dbReference type="PANTHER" id="PTHR37017">
    <property type="entry name" value="AB HYDROLASE-1 DOMAIN-CONTAINING PROTEIN-RELATED"/>
    <property type="match status" value="1"/>
</dbReference>
<evidence type="ECO:0000256" key="2">
    <source>
        <dbReference type="SAM" id="Phobius"/>
    </source>
</evidence>
<evidence type="ECO:0000256" key="1">
    <source>
        <dbReference type="SAM" id="MobiDB-lite"/>
    </source>
</evidence>
<keyword evidence="5" id="KW-1185">Reference proteome</keyword>
<keyword evidence="2" id="KW-0812">Transmembrane</keyword>
<reference evidence="5" key="1">
    <citation type="journal article" date="2019" name="Int. J. Syst. Evol. Microbiol.">
        <title>The Global Catalogue of Microorganisms (GCM) 10K type strain sequencing project: providing services to taxonomists for standard genome sequencing and annotation.</title>
        <authorList>
            <consortium name="The Broad Institute Genomics Platform"/>
            <consortium name="The Broad Institute Genome Sequencing Center for Infectious Disease"/>
            <person name="Wu L."/>
            <person name="Ma J."/>
        </authorList>
    </citation>
    <scope>NUCLEOTIDE SEQUENCE [LARGE SCALE GENOMIC DNA]</scope>
    <source>
        <strain evidence="5">JCM 11444</strain>
    </source>
</reference>
<dbReference type="Pfam" id="PF12697">
    <property type="entry name" value="Abhydrolase_6"/>
    <property type="match status" value="1"/>
</dbReference>
<proteinExistence type="predicted"/>
<dbReference type="Proteomes" id="UP001500418">
    <property type="component" value="Unassembled WGS sequence"/>
</dbReference>
<gene>
    <name evidence="4" type="ORF">GCM10009575_014960</name>
</gene>
<keyword evidence="2" id="KW-1133">Transmembrane helix</keyword>